<gene>
    <name evidence="1" type="ORF">ABEG17_16060</name>
</gene>
<dbReference type="AlphaFoldDB" id="A0AAU7JRZ4"/>
<name>A0AAU7JRZ4_9MICO</name>
<protein>
    <submittedName>
        <fullName evidence="1">Uncharacterized protein</fullName>
    </submittedName>
</protein>
<reference evidence="1" key="1">
    <citation type="submission" date="2024-05" db="EMBL/GenBank/DDBJ databases">
        <authorList>
            <person name="Kim S."/>
            <person name="Heo J."/>
            <person name="Choi H."/>
            <person name="Choi Y."/>
            <person name="Kwon S.-W."/>
            <person name="Kim Y."/>
        </authorList>
    </citation>
    <scope>NUCLEOTIDE SEQUENCE</scope>
    <source>
        <strain evidence="1">KACC 23699</strain>
    </source>
</reference>
<evidence type="ECO:0000313" key="1">
    <source>
        <dbReference type="EMBL" id="XBO43065.1"/>
    </source>
</evidence>
<dbReference type="EMBL" id="CP157483">
    <property type="protein sequence ID" value="XBO43065.1"/>
    <property type="molecule type" value="Genomic_DNA"/>
</dbReference>
<proteinExistence type="predicted"/>
<accession>A0AAU7JRZ4</accession>
<organism evidence="1">
    <name type="scientific">Pedococcus sp. KACC 23699</name>
    <dbReference type="NCBI Taxonomy" id="3149228"/>
    <lineage>
        <taxon>Bacteria</taxon>
        <taxon>Bacillati</taxon>
        <taxon>Actinomycetota</taxon>
        <taxon>Actinomycetes</taxon>
        <taxon>Micrococcales</taxon>
        <taxon>Intrasporangiaceae</taxon>
        <taxon>Pedococcus</taxon>
    </lineage>
</organism>
<dbReference type="RefSeq" id="WP_406830492.1">
    <property type="nucleotide sequence ID" value="NZ_CP157483.1"/>
</dbReference>
<sequence length="147" mass="16237">MTTPSPGRPSRCPELVVASRARRAEVLGAVPPGWPPLVPPPESPGWQVPAVSWLLDHCPSDYRSYAGWRRQPVALAWVATRHIDAQLVAMRQAYREVRVELGDHLTSEGLTQVLADLEAEGVRLLAARRSAGLVYDALQGKRYVPRL</sequence>